<accession>A0A9P7RT58</accession>
<feature type="signal peptide" evidence="1">
    <location>
        <begin position="1"/>
        <end position="18"/>
    </location>
</feature>
<reference evidence="2" key="1">
    <citation type="journal article" date="2021" name="Genome Biol. Evol.">
        <title>The assembled and annotated genome of the fairy-ring fungus Marasmius oreades.</title>
        <authorList>
            <person name="Hiltunen M."/>
            <person name="Ament-Velasquez S.L."/>
            <person name="Johannesson H."/>
        </authorList>
    </citation>
    <scope>NUCLEOTIDE SEQUENCE</scope>
    <source>
        <strain evidence="2">03SP1</strain>
    </source>
</reference>
<name>A0A9P7RT58_9AGAR</name>
<organism evidence="2 3">
    <name type="scientific">Marasmius oreades</name>
    <name type="common">fairy-ring Marasmius</name>
    <dbReference type="NCBI Taxonomy" id="181124"/>
    <lineage>
        <taxon>Eukaryota</taxon>
        <taxon>Fungi</taxon>
        <taxon>Dikarya</taxon>
        <taxon>Basidiomycota</taxon>
        <taxon>Agaricomycotina</taxon>
        <taxon>Agaricomycetes</taxon>
        <taxon>Agaricomycetidae</taxon>
        <taxon>Agaricales</taxon>
        <taxon>Marasmiineae</taxon>
        <taxon>Marasmiaceae</taxon>
        <taxon>Marasmius</taxon>
    </lineage>
</organism>
<comment type="caution">
    <text evidence="2">The sequence shown here is derived from an EMBL/GenBank/DDBJ whole genome shotgun (WGS) entry which is preliminary data.</text>
</comment>
<evidence type="ECO:0000256" key="1">
    <source>
        <dbReference type="SAM" id="SignalP"/>
    </source>
</evidence>
<feature type="chain" id="PRO_5040477392" evidence="1">
    <location>
        <begin position="19"/>
        <end position="57"/>
    </location>
</feature>
<dbReference type="EMBL" id="CM032187">
    <property type="protein sequence ID" value="KAG7089321.1"/>
    <property type="molecule type" value="Genomic_DNA"/>
</dbReference>
<protein>
    <submittedName>
        <fullName evidence="2">Uncharacterized protein</fullName>
    </submittedName>
</protein>
<dbReference type="RefSeq" id="XP_043005791.1">
    <property type="nucleotide sequence ID" value="XM_043156007.1"/>
</dbReference>
<evidence type="ECO:0000313" key="2">
    <source>
        <dbReference type="EMBL" id="KAG7089321.1"/>
    </source>
</evidence>
<sequence>MFFEIVLALGLELLHINGEIINRSRVRLGICKFPRVTFGYPSANAVNRSGSIRKVRG</sequence>
<proteinExistence type="predicted"/>
<evidence type="ECO:0000313" key="3">
    <source>
        <dbReference type="Proteomes" id="UP001049176"/>
    </source>
</evidence>
<dbReference type="GeneID" id="66080093"/>
<keyword evidence="3" id="KW-1185">Reference proteome</keyword>
<dbReference type="KEGG" id="more:E1B28_011018"/>
<gene>
    <name evidence="2" type="ORF">E1B28_011018</name>
</gene>
<dbReference type="AlphaFoldDB" id="A0A9P7RT58"/>
<dbReference type="Proteomes" id="UP001049176">
    <property type="component" value="Chromosome 7"/>
</dbReference>
<keyword evidence="1" id="KW-0732">Signal</keyword>